<gene>
    <name evidence="2" type="ORF">BSU04_01180</name>
</gene>
<organism evidence="2 3">
    <name type="scientific">Caballeronia sordidicola</name>
    <name type="common">Burkholderia sordidicola</name>
    <dbReference type="NCBI Taxonomy" id="196367"/>
    <lineage>
        <taxon>Bacteria</taxon>
        <taxon>Pseudomonadati</taxon>
        <taxon>Pseudomonadota</taxon>
        <taxon>Betaproteobacteria</taxon>
        <taxon>Burkholderiales</taxon>
        <taxon>Burkholderiaceae</taxon>
        <taxon>Caballeronia</taxon>
    </lineage>
</organism>
<feature type="chain" id="PRO_5012127038" evidence="1">
    <location>
        <begin position="20"/>
        <end position="46"/>
    </location>
</feature>
<feature type="signal peptide" evidence="1">
    <location>
        <begin position="1"/>
        <end position="19"/>
    </location>
</feature>
<comment type="caution">
    <text evidence="2">The sequence shown here is derived from an EMBL/GenBank/DDBJ whole genome shotgun (WGS) entry which is preliminary data.</text>
</comment>
<evidence type="ECO:0000313" key="3">
    <source>
        <dbReference type="Proteomes" id="UP000214720"/>
    </source>
</evidence>
<dbReference type="Proteomes" id="UP000214720">
    <property type="component" value="Unassembled WGS sequence"/>
</dbReference>
<reference evidence="3" key="1">
    <citation type="submission" date="2017-01" db="EMBL/GenBank/DDBJ databases">
        <title>Genome Analysis of Deinococcus marmoris KOPRI26562.</title>
        <authorList>
            <person name="Kim J.H."/>
            <person name="Oh H.-M."/>
        </authorList>
    </citation>
    <scope>NUCLEOTIDE SEQUENCE [LARGE SCALE GENOMIC DNA]</scope>
    <source>
        <strain evidence="3">PAMC 26633</strain>
    </source>
</reference>
<sequence length="46" mass="5166">MERLCIFALRHFFVRLAQAALILVSLTHLPCSVTDTPFTQATTQTC</sequence>
<name>A0A226XCA0_CABSO</name>
<keyword evidence="1" id="KW-0732">Signal</keyword>
<accession>A0A226XCA0</accession>
<evidence type="ECO:0000256" key="1">
    <source>
        <dbReference type="SAM" id="SignalP"/>
    </source>
</evidence>
<evidence type="ECO:0000313" key="2">
    <source>
        <dbReference type="EMBL" id="OXC80587.1"/>
    </source>
</evidence>
<dbReference type="AlphaFoldDB" id="A0A226XCA0"/>
<proteinExistence type="predicted"/>
<dbReference type="EMBL" id="MTHB01000012">
    <property type="protein sequence ID" value="OXC80587.1"/>
    <property type="molecule type" value="Genomic_DNA"/>
</dbReference>
<protein>
    <submittedName>
        <fullName evidence="2">Uncharacterized protein</fullName>
    </submittedName>
</protein>